<feature type="domain" description="Endonuclease/exonuclease/phosphatase" evidence="2">
    <location>
        <begin position="61"/>
        <end position="292"/>
    </location>
</feature>
<evidence type="ECO:0000259" key="2">
    <source>
        <dbReference type="Pfam" id="PF03372"/>
    </source>
</evidence>
<dbReference type="GO" id="GO:0016020">
    <property type="term" value="C:membrane"/>
    <property type="evidence" value="ECO:0007669"/>
    <property type="project" value="GOC"/>
</dbReference>
<dbReference type="GO" id="GO:0006506">
    <property type="term" value="P:GPI anchor biosynthetic process"/>
    <property type="evidence" value="ECO:0007669"/>
    <property type="project" value="TreeGrafter"/>
</dbReference>
<proteinExistence type="predicted"/>
<dbReference type="SUPFAM" id="SSF56219">
    <property type="entry name" value="DNase I-like"/>
    <property type="match status" value="1"/>
</dbReference>
<accession>Q4FVK4</accession>
<dbReference type="InterPro" id="IPR036691">
    <property type="entry name" value="Endo/exonu/phosph_ase_sf"/>
</dbReference>
<dbReference type="Gene3D" id="3.60.10.10">
    <property type="entry name" value="Endonuclease/exonuclease/phosphatase"/>
    <property type="match status" value="1"/>
</dbReference>
<dbReference type="EMBL" id="CP000082">
    <property type="protein sequence ID" value="AAZ17954.1"/>
    <property type="molecule type" value="Genomic_DNA"/>
</dbReference>
<dbReference type="InterPro" id="IPR005135">
    <property type="entry name" value="Endo/exonuclease/phosphatase"/>
</dbReference>
<organism evidence="3 4">
    <name type="scientific">Psychrobacter arcticus (strain DSM 17307 / VKM B-2377 / 273-4)</name>
    <dbReference type="NCBI Taxonomy" id="259536"/>
    <lineage>
        <taxon>Bacteria</taxon>
        <taxon>Pseudomonadati</taxon>
        <taxon>Pseudomonadota</taxon>
        <taxon>Gammaproteobacteria</taxon>
        <taxon>Moraxellales</taxon>
        <taxon>Moraxellaceae</taxon>
        <taxon>Psychrobacter</taxon>
    </lineage>
</organism>
<dbReference type="HOGENOM" id="CLU_060500_3_2_6"/>
<evidence type="ECO:0000313" key="4">
    <source>
        <dbReference type="Proteomes" id="UP000000546"/>
    </source>
</evidence>
<keyword evidence="1" id="KW-0472">Membrane</keyword>
<feature type="transmembrane region" description="Helical" evidence="1">
    <location>
        <begin position="12"/>
        <end position="31"/>
    </location>
</feature>
<dbReference type="AlphaFoldDB" id="Q4FVK4"/>
<dbReference type="KEGG" id="par:Psyc_0080"/>
<keyword evidence="1" id="KW-1133">Transmembrane helix</keyword>
<dbReference type="GO" id="GO:0003824">
    <property type="term" value="F:catalytic activity"/>
    <property type="evidence" value="ECO:0007669"/>
    <property type="project" value="InterPro"/>
</dbReference>
<dbReference type="Pfam" id="PF03372">
    <property type="entry name" value="Exo_endo_phos"/>
    <property type="match status" value="1"/>
</dbReference>
<reference evidence="3 4" key="1">
    <citation type="journal article" date="2010" name="Appl. Environ. Microbiol.">
        <title>The genome sequence of Psychrobacter arcticus 273-4, a psychroactive Siberian permafrost bacterium, reveals mechanisms for adaptation to low-temperature growth.</title>
        <authorList>
            <person name="Ayala-del-Rio H.L."/>
            <person name="Chain P.S."/>
            <person name="Grzymski J.J."/>
            <person name="Ponder M.A."/>
            <person name="Ivanova N."/>
            <person name="Bergholz P.W."/>
            <person name="Di Bartolo G."/>
            <person name="Hauser L."/>
            <person name="Land M."/>
            <person name="Bakermans C."/>
            <person name="Rodrigues D."/>
            <person name="Klappenbach J."/>
            <person name="Zarka D."/>
            <person name="Larimer F."/>
            <person name="Richardson P."/>
            <person name="Murray A."/>
            <person name="Thomashow M."/>
            <person name="Tiedje J.M."/>
        </authorList>
    </citation>
    <scope>NUCLEOTIDE SEQUENCE [LARGE SCALE GENOMIC DNA]</scope>
    <source>
        <strain evidence="4">DSM 17307 / VKM B-2377 / 273-4</strain>
    </source>
</reference>
<keyword evidence="4" id="KW-1185">Reference proteome</keyword>
<dbReference type="eggNOG" id="COG3568">
    <property type="taxonomic scope" value="Bacteria"/>
</dbReference>
<evidence type="ECO:0000313" key="3">
    <source>
        <dbReference type="EMBL" id="AAZ17954.1"/>
    </source>
</evidence>
<name>Q4FVK4_PSYA2</name>
<dbReference type="InterPro" id="IPR051916">
    <property type="entry name" value="GPI-anchor_lipid_remodeler"/>
</dbReference>
<gene>
    <name evidence="3" type="ordered locus">Psyc_0080</name>
</gene>
<dbReference type="Proteomes" id="UP000000546">
    <property type="component" value="Chromosome"/>
</dbReference>
<evidence type="ECO:0000256" key="1">
    <source>
        <dbReference type="SAM" id="Phobius"/>
    </source>
</evidence>
<dbReference type="PANTHER" id="PTHR14859">
    <property type="entry name" value="CALCOFLUOR WHITE HYPERSENSITIVE PROTEIN PRECURSOR"/>
    <property type="match status" value="1"/>
</dbReference>
<dbReference type="STRING" id="259536.Psyc_0080"/>
<keyword evidence="1" id="KW-0812">Transmembrane</keyword>
<protein>
    <recommendedName>
        <fullName evidence="2">Endonuclease/exonuclease/phosphatase domain-containing protein</fullName>
    </recommendedName>
</protein>
<sequence length="302" mass="34811">MRALVQYEPMLFLYVWFYSASIIFQTIIFYFKPAIFNTYSINTEFMTNTIMTNTTSFLLTSYNIHKGMSPMNRQVKVQGIAQALDIIGSDILCLQEVQGQNLKRNIQYNEYPDQSQHEWFGEYLQLENSYGKNSEYENGHHGNAVLSRFPLDPKHNVNITVNKLEQRGVLHCEVQPVGWNVPVVVLCAHLNLFERDRIKQYEAIVNYVRDEIAPDQPLILAGDFNDWKKMSCDKLASNLGMTEAFKHCHGKLLPTFPAKLPVLSLDRIYVRNLRIKDAWVHTGKPWSTLSDHLPLSAELALP</sequence>
<dbReference type="PANTHER" id="PTHR14859:SF1">
    <property type="entry name" value="PGAP2-INTERACTING PROTEIN"/>
    <property type="match status" value="1"/>
</dbReference>